<dbReference type="Proteomes" id="UP000288725">
    <property type="component" value="Unassembled WGS sequence"/>
</dbReference>
<name>A0A444RRJ8_VERDA</name>
<feature type="region of interest" description="Disordered" evidence="1">
    <location>
        <begin position="1"/>
        <end position="63"/>
    </location>
</feature>
<feature type="compositionally biased region" description="Polar residues" evidence="1">
    <location>
        <begin position="26"/>
        <end position="35"/>
    </location>
</feature>
<evidence type="ECO:0000313" key="3">
    <source>
        <dbReference type="Proteomes" id="UP000288725"/>
    </source>
</evidence>
<reference evidence="2 3" key="1">
    <citation type="submission" date="2018-12" db="EMBL/GenBank/DDBJ databases">
        <title>Genome of Verticillium dahliae isolate Getta Getta.</title>
        <authorList>
            <person name="Gardiner D.M."/>
        </authorList>
    </citation>
    <scope>NUCLEOTIDE SEQUENCE [LARGE SCALE GENOMIC DNA]</scope>
    <source>
        <strain evidence="2 3">Getta Getta</strain>
    </source>
</reference>
<proteinExistence type="predicted"/>
<evidence type="ECO:0000313" key="2">
    <source>
        <dbReference type="EMBL" id="RXG43728.1"/>
    </source>
</evidence>
<gene>
    <name evidence="2" type="ORF">VDGE_30070</name>
</gene>
<sequence>MSQYNPARHWGTLGHLGNEFCRKSPTAISSETQEQPPRLLSEKTPSPASPRHRCHELRSSSPSSVNVHLISLPLSARSSIHSAQPPEQRFNIMCSWVLIQYKEGAMS</sequence>
<protein>
    <submittedName>
        <fullName evidence="2">Uncharacterized protein</fullName>
    </submittedName>
</protein>
<dbReference type="AlphaFoldDB" id="A0A444RRJ8"/>
<comment type="caution">
    <text evidence="2">The sequence shown here is derived from an EMBL/GenBank/DDBJ whole genome shotgun (WGS) entry which is preliminary data.</text>
</comment>
<evidence type="ECO:0000256" key="1">
    <source>
        <dbReference type="SAM" id="MobiDB-lite"/>
    </source>
</evidence>
<organism evidence="2 3">
    <name type="scientific">Verticillium dahliae</name>
    <name type="common">Verticillium wilt</name>
    <dbReference type="NCBI Taxonomy" id="27337"/>
    <lineage>
        <taxon>Eukaryota</taxon>
        <taxon>Fungi</taxon>
        <taxon>Dikarya</taxon>
        <taxon>Ascomycota</taxon>
        <taxon>Pezizomycotina</taxon>
        <taxon>Sordariomycetes</taxon>
        <taxon>Hypocreomycetidae</taxon>
        <taxon>Glomerellales</taxon>
        <taxon>Plectosphaerellaceae</taxon>
        <taxon>Verticillium</taxon>
    </lineage>
</organism>
<dbReference type="EMBL" id="RSDZ01000101">
    <property type="protein sequence ID" value="RXG43728.1"/>
    <property type="molecule type" value="Genomic_DNA"/>
</dbReference>
<accession>A0A444RRJ8</accession>